<keyword evidence="16" id="KW-1185">Reference proteome</keyword>
<comment type="function">
    <text evidence="10">Plays a role in primary ciliogenesis by modulating actin polymerization.</text>
</comment>
<evidence type="ECO:0000256" key="9">
    <source>
        <dbReference type="ARBA" id="ARBA00023242"/>
    </source>
</evidence>
<dbReference type="AlphaFoldDB" id="A0AAN7MWU9"/>
<accession>A0AAN7MWU9</accession>
<evidence type="ECO:0000313" key="15">
    <source>
        <dbReference type="EMBL" id="KAK4817603.1"/>
    </source>
</evidence>
<dbReference type="GO" id="GO:0005634">
    <property type="term" value="C:nucleus"/>
    <property type="evidence" value="ECO:0007669"/>
    <property type="project" value="UniProtKB-SubCell"/>
</dbReference>
<evidence type="ECO:0000256" key="5">
    <source>
        <dbReference type="ARBA" id="ARBA00022490"/>
    </source>
</evidence>
<comment type="similarity">
    <text evidence="11">Belongs to the CATIP family.</text>
</comment>
<dbReference type="EMBL" id="JAUNZN010000008">
    <property type="protein sequence ID" value="KAK4817603.1"/>
    <property type="molecule type" value="Genomic_DNA"/>
</dbReference>
<comment type="subcellular location">
    <subcellularLocation>
        <location evidence="2">Cell membrane</location>
    </subcellularLocation>
    <subcellularLocation>
        <location evidence="3">Cytoplasm</location>
        <location evidence="3">Cytoskeleton</location>
    </subcellularLocation>
    <subcellularLocation>
        <location evidence="1">Nucleus</location>
    </subcellularLocation>
</comment>
<evidence type="ECO:0000256" key="7">
    <source>
        <dbReference type="ARBA" id="ARBA00023136"/>
    </source>
</evidence>
<dbReference type="Proteomes" id="UP001333110">
    <property type="component" value="Unassembled WGS sequence"/>
</dbReference>
<feature type="region of interest" description="Disordered" evidence="13">
    <location>
        <begin position="580"/>
        <end position="603"/>
    </location>
</feature>
<dbReference type="GO" id="GO:0005856">
    <property type="term" value="C:cytoskeleton"/>
    <property type="evidence" value="ECO:0007669"/>
    <property type="project" value="UniProtKB-SubCell"/>
</dbReference>
<keyword evidence="6" id="KW-0970">Cilium biogenesis/degradation</keyword>
<evidence type="ECO:0000256" key="10">
    <source>
        <dbReference type="ARBA" id="ARBA00037538"/>
    </source>
</evidence>
<evidence type="ECO:0000256" key="2">
    <source>
        <dbReference type="ARBA" id="ARBA00004236"/>
    </source>
</evidence>
<dbReference type="PANTHER" id="PTHR15505">
    <property type="entry name" value="RIIA DOMAIN-CONTAINING PROTEIN 1"/>
    <property type="match status" value="1"/>
</dbReference>
<keyword evidence="9" id="KW-0539">Nucleus</keyword>
<dbReference type="GO" id="GO:0044782">
    <property type="term" value="P:cilium organization"/>
    <property type="evidence" value="ECO:0007669"/>
    <property type="project" value="TreeGrafter"/>
</dbReference>
<evidence type="ECO:0000256" key="4">
    <source>
        <dbReference type="ARBA" id="ARBA00022475"/>
    </source>
</evidence>
<dbReference type="Pfam" id="PF21772">
    <property type="entry name" value="CATIP_N"/>
    <property type="match status" value="2"/>
</dbReference>
<reference evidence="15 16" key="1">
    <citation type="journal article" date="2023" name="J. Hered.">
        <title>Chromosome-level genome of the wood stork (Mycteria americana) provides insight into avian chromosome evolution.</title>
        <authorList>
            <person name="Flamio R. Jr."/>
            <person name="Ramstad K.M."/>
        </authorList>
    </citation>
    <scope>NUCLEOTIDE SEQUENCE [LARGE SCALE GENOMIC DNA]</scope>
    <source>
        <strain evidence="15">JAX WOST 10</strain>
    </source>
</reference>
<feature type="domain" description="Ciliogenesis-associated TTC17-interacting protein N-terminal" evidence="14">
    <location>
        <begin position="18"/>
        <end position="97"/>
    </location>
</feature>
<dbReference type="GO" id="GO:0030041">
    <property type="term" value="P:actin filament polymerization"/>
    <property type="evidence" value="ECO:0007669"/>
    <property type="project" value="TreeGrafter"/>
</dbReference>
<feature type="domain" description="Ciliogenesis-associated TTC17-interacting protein N-terminal" evidence="14">
    <location>
        <begin position="266"/>
        <end position="407"/>
    </location>
</feature>
<sequence length="603" mass="64042">MDPPRECRQETPALTEAAAEFLSLIGPEELERCLFAETLEMVAAGGQPGDRARGQWWVTARWAPYEQAGEPVRSCVLVQAGSRGRQDGVPCSSTLKGEPGAARGAPRSPGLERPRPTGPGAGLGDAAAVPAGWAERGSALPAYVTPQLETLEQEEQERLEVTWVAVACPLAPVLPPCPGVCPAAMPTGGVRAVQGRYGQPGVPSLARTPVLSHQPGSPPLLWVAAGVGSFPQCIWPGTLIERGAGVCHLREGVPLLCPPPCAPHPSLQLRPHPIERRTHMLSHQHGMTVTKTLREGEAEQRCWSFSYGWAELRGLLLEGASLLLLRVLACRQAVPPGLIFLAIDTEGHLCTSSYRALGIQQQAVGLVEAEVFVIERAMLTGAGVSTIWQSSFLPSGRLAQRVQVGCPMLVVLQDESILTKTGGVEPQPSFPKEPLDWEEDIQLFSWFLDRKVRWGGHGDIGLCYSPAGSPLGYPGGTVGIRLASTPPLSSSSVEKDPGIPSPLPGTVAGRGTSAPVTTLPTMPQEELQASHAAYVQQHPELRALLADFLQALLLRQPHDPTSFAAQFFAPFACQRPPGTPFASAGAASPLPSTLPHHPPADGE</sequence>
<organism evidence="15 16">
    <name type="scientific">Mycteria americana</name>
    <name type="common">Wood stork</name>
    <dbReference type="NCBI Taxonomy" id="33587"/>
    <lineage>
        <taxon>Eukaryota</taxon>
        <taxon>Metazoa</taxon>
        <taxon>Chordata</taxon>
        <taxon>Craniata</taxon>
        <taxon>Vertebrata</taxon>
        <taxon>Euteleostomi</taxon>
        <taxon>Archelosauria</taxon>
        <taxon>Archosauria</taxon>
        <taxon>Dinosauria</taxon>
        <taxon>Saurischia</taxon>
        <taxon>Theropoda</taxon>
        <taxon>Coelurosauria</taxon>
        <taxon>Aves</taxon>
        <taxon>Neognathae</taxon>
        <taxon>Neoaves</taxon>
        <taxon>Aequornithes</taxon>
        <taxon>Ciconiiformes</taxon>
        <taxon>Ciconiidae</taxon>
        <taxon>Mycteria</taxon>
    </lineage>
</organism>
<gene>
    <name evidence="15" type="ORF">QYF61_020269</name>
</gene>
<evidence type="ECO:0000256" key="11">
    <source>
        <dbReference type="ARBA" id="ARBA00037938"/>
    </source>
</evidence>
<comment type="caution">
    <text evidence="15">The sequence shown here is derived from an EMBL/GenBank/DDBJ whole genome shotgun (WGS) entry which is preliminary data.</text>
</comment>
<evidence type="ECO:0000256" key="1">
    <source>
        <dbReference type="ARBA" id="ARBA00004123"/>
    </source>
</evidence>
<dbReference type="CDD" id="cd22973">
    <property type="entry name" value="DD_CATIP"/>
    <property type="match status" value="1"/>
</dbReference>
<dbReference type="InterPro" id="IPR048777">
    <property type="entry name" value="CATIP_N"/>
</dbReference>
<evidence type="ECO:0000256" key="6">
    <source>
        <dbReference type="ARBA" id="ARBA00022794"/>
    </source>
</evidence>
<keyword evidence="5" id="KW-0963">Cytoplasm</keyword>
<evidence type="ECO:0000256" key="13">
    <source>
        <dbReference type="SAM" id="MobiDB-lite"/>
    </source>
</evidence>
<dbReference type="PANTHER" id="PTHR15505:SF3">
    <property type="entry name" value="CILIOGENESIS-ASSOCIATED TTC17-INTERACTING PROTEIN"/>
    <property type="match status" value="1"/>
</dbReference>
<evidence type="ECO:0000256" key="3">
    <source>
        <dbReference type="ARBA" id="ARBA00004245"/>
    </source>
</evidence>
<evidence type="ECO:0000256" key="8">
    <source>
        <dbReference type="ARBA" id="ARBA00023212"/>
    </source>
</evidence>
<dbReference type="GO" id="GO:0005886">
    <property type="term" value="C:plasma membrane"/>
    <property type="evidence" value="ECO:0007669"/>
    <property type="project" value="UniProtKB-SubCell"/>
</dbReference>
<keyword evidence="4" id="KW-1003">Cell membrane</keyword>
<evidence type="ECO:0000259" key="14">
    <source>
        <dbReference type="Pfam" id="PF21772"/>
    </source>
</evidence>
<keyword evidence="7" id="KW-0472">Membrane</keyword>
<protein>
    <recommendedName>
        <fullName evidence="12">Ciliogenesis-associated TTC17-interacting protein</fullName>
    </recommendedName>
</protein>
<proteinExistence type="inferred from homology"/>
<feature type="region of interest" description="Disordered" evidence="13">
    <location>
        <begin position="486"/>
        <end position="515"/>
    </location>
</feature>
<keyword evidence="8" id="KW-0206">Cytoskeleton</keyword>
<feature type="region of interest" description="Disordered" evidence="13">
    <location>
        <begin position="83"/>
        <end position="125"/>
    </location>
</feature>
<dbReference type="InterPro" id="IPR047501">
    <property type="entry name" value="DD_CATIP"/>
</dbReference>
<dbReference type="Gene3D" id="1.20.890.10">
    <property type="entry name" value="cAMP-dependent protein kinase regulatory subunit, dimerization-anchoring domain"/>
    <property type="match status" value="1"/>
</dbReference>
<evidence type="ECO:0000256" key="12">
    <source>
        <dbReference type="ARBA" id="ARBA00039249"/>
    </source>
</evidence>
<name>A0AAN7MWU9_MYCAM</name>
<evidence type="ECO:0000313" key="16">
    <source>
        <dbReference type="Proteomes" id="UP001333110"/>
    </source>
</evidence>